<reference evidence="1 2" key="1">
    <citation type="submission" date="2014-02" db="EMBL/GenBank/DDBJ databases">
        <title>Whole Genome Sequencing Of Bordetella Holmesii, An Emerging Opportunistic Infection Of Humans.</title>
        <authorList>
            <person name="Tettelin H."/>
            <person name="Hooven T.A."/>
            <person name="Hine E."/>
            <person name="Su Q."/>
            <person name="Huard R.C."/>
            <person name="Della-Latta P."/>
            <person name="Daugherty S.C."/>
            <person name="Agrawal S."/>
            <person name="Sengamalay N."/>
            <person name="Tallon L.J."/>
            <person name="Sadzewicz L."/>
            <person name="Whittier S."/>
            <person name="Fraser C.M."/>
            <person name="Ratner A.J."/>
        </authorList>
    </citation>
    <scope>NUCLEOTIDE SEQUENCE [LARGE SCALE GENOMIC DNA]</scope>
    <source>
        <strain evidence="1 2">1058</strain>
    </source>
</reference>
<keyword evidence="2" id="KW-1185">Reference proteome</keyword>
<evidence type="ECO:0000313" key="2">
    <source>
        <dbReference type="Proteomes" id="UP000023104"/>
    </source>
</evidence>
<name>A0ABP3BH61_9BORD</name>
<dbReference type="Pfam" id="PF02566">
    <property type="entry name" value="OsmC"/>
    <property type="match status" value="1"/>
</dbReference>
<dbReference type="InterPro" id="IPR015946">
    <property type="entry name" value="KH_dom-like_a/b"/>
</dbReference>
<dbReference type="SUPFAM" id="SSF82784">
    <property type="entry name" value="OsmC-like"/>
    <property type="match status" value="1"/>
</dbReference>
<proteinExistence type="predicted"/>
<dbReference type="InterPro" id="IPR036102">
    <property type="entry name" value="OsmC/Ohrsf"/>
</dbReference>
<protein>
    <submittedName>
        <fullName evidence="1">OsmC-like family protein</fullName>
    </submittedName>
</protein>
<dbReference type="Gene3D" id="3.30.300.20">
    <property type="match status" value="1"/>
</dbReference>
<organism evidence="1 2">
    <name type="scientific">Bordetella holmesii 1058</name>
    <dbReference type="NCBI Taxonomy" id="1247648"/>
    <lineage>
        <taxon>Bacteria</taxon>
        <taxon>Pseudomonadati</taxon>
        <taxon>Pseudomonadota</taxon>
        <taxon>Betaproteobacteria</taxon>
        <taxon>Burkholderiales</taxon>
        <taxon>Alcaligenaceae</taxon>
        <taxon>Bordetella</taxon>
    </lineage>
</organism>
<dbReference type="EMBL" id="JDTF01000004">
    <property type="protein sequence ID" value="EXX94552.1"/>
    <property type="molecule type" value="Genomic_DNA"/>
</dbReference>
<accession>A0ABP3BH61</accession>
<dbReference type="Proteomes" id="UP000023104">
    <property type="component" value="Unassembled WGS sequence"/>
</dbReference>
<dbReference type="InterPro" id="IPR003718">
    <property type="entry name" value="OsmC/Ohr_fam"/>
</dbReference>
<gene>
    <name evidence="1" type="ORF">D559_1961</name>
</gene>
<comment type="caution">
    <text evidence="1">The sequence shown here is derived from an EMBL/GenBank/DDBJ whole genome shotgun (WGS) entry which is preliminary data.</text>
</comment>
<sequence>MDPGVPLGVTQVRVKAHAKSPDASHEQLQALIAAVEQACTLHETLVRPVDVITIFAD</sequence>
<evidence type="ECO:0000313" key="1">
    <source>
        <dbReference type="EMBL" id="EXX94552.1"/>
    </source>
</evidence>